<dbReference type="Gene3D" id="3.30.565.10">
    <property type="entry name" value="Histidine kinase-like ATPase, C-terminal domain"/>
    <property type="match status" value="1"/>
</dbReference>
<dbReference type="InterPro" id="IPR013655">
    <property type="entry name" value="PAS_fold_3"/>
</dbReference>
<dbReference type="InterPro" id="IPR003594">
    <property type="entry name" value="HATPase_dom"/>
</dbReference>
<accession>A0AAW6SRY3</accession>
<dbReference type="InterPro" id="IPR005467">
    <property type="entry name" value="His_kinase_dom"/>
</dbReference>
<dbReference type="InterPro" id="IPR000700">
    <property type="entry name" value="PAS-assoc_C"/>
</dbReference>
<evidence type="ECO:0000256" key="4">
    <source>
        <dbReference type="ARBA" id="ARBA00022679"/>
    </source>
</evidence>
<organism evidence="12 13">
    <name type="scientific">Heyndrickxia oleronia</name>
    <dbReference type="NCBI Taxonomy" id="38875"/>
    <lineage>
        <taxon>Bacteria</taxon>
        <taxon>Bacillati</taxon>
        <taxon>Bacillota</taxon>
        <taxon>Bacilli</taxon>
        <taxon>Bacillales</taxon>
        <taxon>Bacillaceae</taxon>
        <taxon>Heyndrickxia</taxon>
    </lineage>
</organism>
<dbReference type="PROSITE" id="PS50112">
    <property type="entry name" value="PAS"/>
    <property type="match status" value="1"/>
</dbReference>
<evidence type="ECO:0000256" key="2">
    <source>
        <dbReference type="ARBA" id="ARBA00012438"/>
    </source>
</evidence>
<dbReference type="InterPro" id="IPR036097">
    <property type="entry name" value="HisK_dim/P_sf"/>
</dbReference>
<dbReference type="NCBIfam" id="TIGR00229">
    <property type="entry name" value="sensory_box"/>
    <property type="match status" value="1"/>
</dbReference>
<dbReference type="InterPro" id="IPR035965">
    <property type="entry name" value="PAS-like_dom_sf"/>
</dbReference>
<dbReference type="Pfam" id="PF00512">
    <property type="entry name" value="HisKA"/>
    <property type="match status" value="1"/>
</dbReference>
<dbReference type="Gene3D" id="1.10.287.130">
    <property type="match status" value="1"/>
</dbReference>
<feature type="domain" description="PAC" evidence="11">
    <location>
        <begin position="78"/>
        <end position="130"/>
    </location>
</feature>
<evidence type="ECO:0000256" key="7">
    <source>
        <dbReference type="ARBA" id="ARBA00022840"/>
    </source>
</evidence>
<dbReference type="SMART" id="SM00387">
    <property type="entry name" value="HATPase_c"/>
    <property type="match status" value="1"/>
</dbReference>
<dbReference type="CDD" id="cd00082">
    <property type="entry name" value="HisKA"/>
    <property type="match status" value="1"/>
</dbReference>
<feature type="domain" description="Histidine kinase" evidence="9">
    <location>
        <begin position="143"/>
        <end position="347"/>
    </location>
</feature>
<dbReference type="AlphaFoldDB" id="A0AAW6SRY3"/>
<dbReference type="PROSITE" id="PS50113">
    <property type="entry name" value="PAC"/>
    <property type="match status" value="1"/>
</dbReference>
<dbReference type="SMART" id="SM00086">
    <property type="entry name" value="PAC"/>
    <property type="match status" value="1"/>
</dbReference>
<evidence type="ECO:0000256" key="8">
    <source>
        <dbReference type="ARBA" id="ARBA00023012"/>
    </source>
</evidence>
<keyword evidence="7 12" id="KW-0067">ATP-binding</keyword>
<evidence type="ECO:0000313" key="13">
    <source>
        <dbReference type="Proteomes" id="UP001159179"/>
    </source>
</evidence>
<dbReference type="InterPro" id="IPR000014">
    <property type="entry name" value="PAS"/>
</dbReference>
<gene>
    <name evidence="12" type="ORF">P5X88_08365</name>
</gene>
<keyword evidence="4" id="KW-0808">Transferase</keyword>
<dbReference type="Pfam" id="PF08447">
    <property type="entry name" value="PAS_3"/>
    <property type="match status" value="1"/>
</dbReference>
<evidence type="ECO:0000256" key="6">
    <source>
        <dbReference type="ARBA" id="ARBA00022777"/>
    </source>
</evidence>
<dbReference type="Pfam" id="PF02518">
    <property type="entry name" value="HATPase_c"/>
    <property type="match status" value="1"/>
</dbReference>
<evidence type="ECO:0000313" key="12">
    <source>
        <dbReference type="EMBL" id="MDH5160948.1"/>
    </source>
</evidence>
<dbReference type="PROSITE" id="PS50109">
    <property type="entry name" value="HIS_KIN"/>
    <property type="match status" value="1"/>
</dbReference>
<comment type="caution">
    <text evidence="12">The sequence shown here is derived from an EMBL/GenBank/DDBJ whole genome shotgun (WGS) entry which is preliminary data.</text>
</comment>
<dbReference type="Gene3D" id="3.30.450.20">
    <property type="entry name" value="PAS domain"/>
    <property type="match status" value="1"/>
</dbReference>
<protein>
    <recommendedName>
        <fullName evidence="2">histidine kinase</fullName>
        <ecNumber evidence="2">2.7.13.3</ecNumber>
    </recommendedName>
</protein>
<dbReference type="EC" id="2.7.13.3" evidence="2"/>
<evidence type="ECO:0000259" key="9">
    <source>
        <dbReference type="PROSITE" id="PS50109"/>
    </source>
</evidence>
<keyword evidence="6" id="KW-0418">Kinase</keyword>
<proteinExistence type="predicted"/>
<comment type="catalytic activity">
    <reaction evidence="1">
        <text>ATP + protein L-histidine = ADP + protein N-phospho-L-histidine.</text>
        <dbReference type="EC" id="2.7.13.3"/>
    </reaction>
</comment>
<dbReference type="Proteomes" id="UP001159179">
    <property type="component" value="Unassembled WGS sequence"/>
</dbReference>
<dbReference type="CDD" id="cd00130">
    <property type="entry name" value="PAS"/>
    <property type="match status" value="1"/>
</dbReference>
<dbReference type="SMART" id="SM00388">
    <property type="entry name" value="HisKA"/>
    <property type="match status" value="1"/>
</dbReference>
<dbReference type="PANTHER" id="PTHR43065">
    <property type="entry name" value="SENSOR HISTIDINE KINASE"/>
    <property type="match status" value="1"/>
</dbReference>
<dbReference type="GO" id="GO:0000155">
    <property type="term" value="F:phosphorelay sensor kinase activity"/>
    <property type="evidence" value="ECO:0007669"/>
    <property type="project" value="InterPro"/>
</dbReference>
<dbReference type="InterPro" id="IPR004358">
    <property type="entry name" value="Sig_transdc_His_kin-like_C"/>
</dbReference>
<feature type="domain" description="PAS" evidence="10">
    <location>
        <begin position="22"/>
        <end position="62"/>
    </location>
</feature>
<dbReference type="InterPro" id="IPR036890">
    <property type="entry name" value="HATPase_C_sf"/>
</dbReference>
<keyword evidence="5" id="KW-0547">Nucleotide-binding</keyword>
<evidence type="ECO:0000259" key="10">
    <source>
        <dbReference type="PROSITE" id="PS50112"/>
    </source>
</evidence>
<dbReference type="GO" id="GO:0005524">
    <property type="term" value="F:ATP binding"/>
    <property type="evidence" value="ECO:0007669"/>
    <property type="project" value="UniProtKB-KW"/>
</dbReference>
<keyword evidence="3" id="KW-0597">Phosphoprotein</keyword>
<dbReference type="SUPFAM" id="SSF55785">
    <property type="entry name" value="PYP-like sensor domain (PAS domain)"/>
    <property type="match status" value="1"/>
</dbReference>
<dbReference type="InterPro" id="IPR003661">
    <property type="entry name" value="HisK_dim/P_dom"/>
</dbReference>
<evidence type="ECO:0000256" key="5">
    <source>
        <dbReference type="ARBA" id="ARBA00022741"/>
    </source>
</evidence>
<evidence type="ECO:0000256" key="1">
    <source>
        <dbReference type="ARBA" id="ARBA00000085"/>
    </source>
</evidence>
<sequence>MPNAYNCEQKVNKRHICENNIIARLNLNGVYTFVSSMSESIIGFTPKEMIGKSCFEFIIDPDRIDIREKFTQLKHDIDTVKYRMVHKDGHLIWLETTLSIVRDRNHRPVEILSISKDITSEKKMLDYIEHTEKLSLTGELVAGIAHEIKNSLTSVKGFLQLMKAGIIHNNHYFNVIKNEINRIEIISKELMLLGKPMKRKYQLHYLHELINSSIILLEPETNRNKIEIHTFYPKKAIQISCNEAKIKQLFINIIKNAIESMKNGGKLIVRIEERKKQYITISISDEGCGISKEMLHKIGTPFFTTKKSGNGLGLMICKNIIEEHNGSLTVESVLNKGTTFIIRLPIG</sequence>
<dbReference type="PANTHER" id="PTHR43065:SF34">
    <property type="entry name" value="SPORULATION KINASE A"/>
    <property type="match status" value="1"/>
</dbReference>
<reference evidence="12" key="1">
    <citation type="submission" date="2023-03" db="EMBL/GenBank/DDBJ databases">
        <title>Bacterial isolates from washroom surfaces on a university campus.</title>
        <authorList>
            <person name="Holman D.B."/>
            <person name="Gzyl K.E."/>
            <person name="Taheri A.E."/>
        </authorList>
    </citation>
    <scope>NUCLEOTIDE SEQUENCE</scope>
    <source>
        <strain evidence="12">RD03</strain>
    </source>
</reference>
<name>A0AAW6SRY3_9BACI</name>
<dbReference type="InterPro" id="IPR001610">
    <property type="entry name" value="PAC"/>
</dbReference>
<dbReference type="SMART" id="SM00091">
    <property type="entry name" value="PAS"/>
    <property type="match status" value="1"/>
</dbReference>
<evidence type="ECO:0000256" key="3">
    <source>
        <dbReference type="ARBA" id="ARBA00022553"/>
    </source>
</evidence>
<evidence type="ECO:0000259" key="11">
    <source>
        <dbReference type="PROSITE" id="PS50113"/>
    </source>
</evidence>
<dbReference type="SUPFAM" id="SSF47384">
    <property type="entry name" value="Homodimeric domain of signal transducing histidine kinase"/>
    <property type="match status" value="1"/>
</dbReference>
<dbReference type="RefSeq" id="WP_280616399.1">
    <property type="nucleotide sequence ID" value="NZ_JAROYP010000004.1"/>
</dbReference>
<dbReference type="EMBL" id="JAROYP010000004">
    <property type="protein sequence ID" value="MDH5160948.1"/>
    <property type="molecule type" value="Genomic_DNA"/>
</dbReference>
<dbReference type="SUPFAM" id="SSF55874">
    <property type="entry name" value="ATPase domain of HSP90 chaperone/DNA topoisomerase II/histidine kinase"/>
    <property type="match status" value="1"/>
</dbReference>
<keyword evidence="8" id="KW-0902">Two-component regulatory system</keyword>
<dbReference type="PRINTS" id="PR00344">
    <property type="entry name" value="BCTRLSENSOR"/>
</dbReference>